<accession>A0A9D4MHZ7</accession>
<evidence type="ECO:0000313" key="1">
    <source>
        <dbReference type="EMBL" id="KAH3876054.1"/>
    </source>
</evidence>
<comment type="caution">
    <text evidence="1">The sequence shown here is derived from an EMBL/GenBank/DDBJ whole genome shotgun (WGS) entry which is preliminary data.</text>
</comment>
<protein>
    <recommendedName>
        <fullName evidence="3">Integrase zinc-binding domain-containing protein</fullName>
    </recommendedName>
</protein>
<gene>
    <name evidence="1" type="ORF">DPMN_039334</name>
</gene>
<dbReference type="Gene3D" id="3.30.70.270">
    <property type="match status" value="1"/>
</dbReference>
<keyword evidence="2" id="KW-1185">Reference proteome</keyword>
<reference evidence="1" key="2">
    <citation type="submission" date="2020-11" db="EMBL/GenBank/DDBJ databases">
        <authorList>
            <person name="McCartney M.A."/>
            <person name="Auch B."/>
            <person name="Kono T."/>
            <person name="Mallez S."/>
            <person name="Becker A."/>
            <person name="Gohl D.M."/>
            <person name="Silverstein K.A.T."/>
            <person name="Koren S."/>
            <person name="Bechman K.B."/>
            <person name="Herman A."/>
            <person name="Abrahante J.E."/>
            <person name="Garbe J."/>
        </authorList>
    </citation>
    <scope>NUCLEOTIDE SEQUENCE</scope>
    <source>
        <strain evidence="1">Duluth1</strain>
        <tissue evidence="1">Whole animal</tissue>
    </source>
</reference>
<dbReference type="SUPFAM" id="SSF56672">
    <property type="entry name" value="DNA/RNA polymerases"/>
    <property type="match status" value="1"/>
</dbReference>
<name>A0A9D4MHZ7_DREPO</name>
<dbReference type="PANTHER" id="PTHR37984:SF5">
    <property type="entry name" value="PROTEIN NYNRIN-LIKE"/>
    <property type="match status" value="1"/>
</dbReference>
<dbReference type="InterPro" id="IPR043502">
    <property type="entry name" value="DNA/RNA_pol_sf"/>
</dbReference>
<dbReference type="Gene3D" id="1.10.340.70">
    <property type="match status" value="1"/>
</dbReference>
<dbReference type="EMBL" id="JAIWYP010000002">
    <property type="protein sequence ID" value="KAH3876054.1"/>
    <property type="molecule type" value="Genomic_DNA"/>
</dbReference>
<dbReference type="AlphaFoldDB" id="A0A9D4MHZ7"/>
<dbReference type="InterPro" id="IPR050951">
    <property type="entry name" value="Retrovirus_Pol_polyprotein"/>
</dbReference>
<evidence type="ECO:0008006" key="3">
    <source>
        <dbReference type="Google" id="ProtNLM"/>
    </source>
</evidence>
<sequence>MLERGIIEPSSSSKASPVVLITKKDVNPRVDDCIDALSGSKYFSSLDLNSGYWQSRNTTSDDADDHFPFVAATVIDPSTTLPDSSTARSVTRSKFTSDSIPKPTMTTDWTSSQCRRQIVVPDSQRSEVFRYFHDIPSAGHLGADKMLSKSDWDLRRHIRAHHAHEHDHTLKKFPRLLSSENSFYFSTNPKVHLLTNPVPIPSLPEAIEARRLVTKWAAGCVPGITRWIDGSNSLSSTSSMATSSTKNQDLFLKSVTWIALDAPS</sequence>
<dbReference type="Proteomes" id="UP000828390">
    <property type="component" value="Unassembled WGS sequence"/>
</dbReference>
<reference evidence="1" key="1">
    <citation type="journal article" date="2019" name="bioRxiv">
        <title>The Genome of the Zebra Mussel, Dreissena polymorpha: A Resource for Invasive Species Research.</title>
        <authorList>
            <person name="McCartney M.A."/>
            <person name="Auch B."/>
            <person name="Kono T."/>
            <person name="Mallez S."/>
            <person name="Zhang Y."/>
            <person name="Obille A."/>
            <person name="Becker A."/>
            <person name="Abrahante J.E."/>
            <person name="Garbe J."/>
            <person name="Badalamenti J.P."/>
            <person name="Herman A."/>
            <person name="Mangelson H."/>
            <person name="Liachko I."/>
            <person name="Sullivan S."/>
            <person name="Sone E.D."/>
            <person name="Koren S."/>
            <person name="Silverstein K.A.T."/>
            <person name="Beckman K.B."/>
            <person name="Gohl D.M."/>
        </authorList>
    </citation>
    <scope>NUCLEOTIDE SEQUENCE</scope>
    <source>
        <strain evidence="1">Duluth1</strain>
        <tissue evidence="1">Whole animal</tissue>
    </source>
</reference>
<dbReference type="PANTHER" id="PTHR37984">
    <property type="entry name" value="PROTEIN CBG26694"/>
    <property type="match status" value="1"/>
</dbReference>
<organism evidence="1 2">
    <name type="scientific">Dreissena polymorpha</name>
    <name type="common">Zebra mussel</name>
    <name type="synonym">Mytilus polymorpha</name>
    <dbReference type="NCBI Taxonomy" id="45954"/>
    <lineage>
        <taxon>Eukaryota</taxon>
        <taxon>Metazoa</taxon>
        <taxon>Spiralia</taxon>
        <taxon>Lophotrochozoa</taxon>
        <taxon>Mollusca</taxon>
        <taxon>Bivalvia</taxon>
        <taxon>Autobranchia</taxon>
        <taxon>Heteroconchia</taxon>
        <taxon>Euheterodonta</taxon>
        <taxon>Imparidentia</taxon>
        <taxon>Neoheterodontei</taxon>
        <taxon>Myida</taxon>
        <taxon>Dreissenoidea</taxon>
        <taxon>Dreissenidae</taxon>
        <taxon>Dreissena</taxon>
    </lineage>
</organism>
<evidence type="ECO:0000313" key="2">
    <source>
        <dbReference type="Proteomes" id="UP000828390"/>
    </source>
</evidence>
<dbReference type="InterPro" id="IPR043128">
    <property type="entry name" value="Rev_trsase/Diguanyl_cyclase"/>
</dbReference>
<proteinExistence type="predicted"/>